<evidence type="ECO:0000256" key="12">
    <source>
        <dbReference type="ARBA" id="ARBA00022824"/>
    </source>
</evidence>
<dbReference type="PANTHER" id="PTHR12053:SF3">
    <property type="entry name" value="CARBOXYPEPTIDASE Q"/>
    <property type="match status" value="1"/>
</dbReference>
<keyword evidence="25" id="KW-1185">Reference proteome</keyword>
<evidence type="ECO:0000256" key="10">
    <source>
        <dbReference type="ARBA" id="ARBA00022729"/>
    </source>
</evidence>
<keyword evidence="12" id="KW-0256">Endoplasmic reticulum</keyword>
<dbReference type="RefSeq" id="WP_160600247.1">
    <property type="nucleotide sequence ID" value="NZ_WTYU01000001.1"/>
</dbReference>
<feature type="compositionally biased region" description="Acidic residues" evidence="21">
    <location>
        <begin position="527"/>
        <end position="536"/>
    </location>
</feature>
<dbReference type="GO" id="GO:0005764">
    <property type="term" value="C:lysosome"/>
    <property type="evidence" value="ECO:0007669"/>
    <property type="project" value="UniProtKB-SubCell"/>
</dbReference>
<dbReference type="SUPFAM" id="SSF53187">
    <property type="entry name" value="Zn-dependent exopeptidases"/>
    <property type="match status" value="1"/>
</dbReference>
<dbReference type="GO" id="GO:0070573">
    <property type="term" value="F:metallodipeptidase activity"/>
    <property type="evidence" value="ECO:0007669"/>
    <property type="project" value="InterPro"/>
</dbReference>
<keyword evidence="10 22" id="KW-0732">Signal</keyword>
<dbReference type="OrthoDB" id="9769665at2"/>
<evidence type="ECO:0000256" key="7">
    <source>
        <dbReference type="ARBA" id="ARBA00022645"/>
    </source>
</evidence>
<feature type="region of interest" description="Disordered" evidence="21">
    <location>
        <begin position="515"/>
        <end position="536"/>
    </location>
</feature>
<feature type="signal peptide" evidence="22">
    <location>
        <begin position="1"/>
        <end position="24"/>
    </location>
</feature>
<evidence type="ECO:0000256" key="2">
    <source>
        <dbReference type="ARBA" id="ARBA00004371"/>
    </source>
</evidence>
<keyword evidence="14" id="KW-0333">Golgi apparatus</keyword>
<organism evidence="24 25">
    <name type="scientific">Allopontixanthobacter confluentis</name>
    <dbReference type="NCBI Taxonomy" id="1849021"/>
    <lineage>
        <taxon>Bacteria</taxon>
        <taxon>Pseudomonadati</taxon>
        <taxon>Pseudomonadota</taxon>
        <taxon>Alphaproteobacteria</taxon>
        <taxon>Sphingomonadales</taxon>
        <taxon>Erythrobacteraceae</taxon>
        <taxon>Allopontixanthobacter</taxon>
    </lineage>
</organism>
<dbReference type="GO" id="GO:0004180">
    <property type="term" value="F:carboxypeptidase activity"/>
    <property type="evidence" value="ECO:0007669"/>
    <property type="project" value="UniProtKB-KW"/>
</dbReference>
<evidence type="ECO:0000256" key="20">
    <source>
        <dbReference type="ARBA" id="ARBA00033328"/>
    </source>
</evidence>
<protein>
    <recommendedName>
        <fullName evidence="5">Carboxypeptidase Q</fullName>
    </recommendedName>
    <alternativeName>
        <fullName evidence="20">Plasma glutamate carboxypeptidase</fullName>
    </alternativeName>
</protein>
<dbReference type="Gene3D" id="3.50.30.30">
    <property type="match status" value="1"/>
</dbReference>
<keyword evidence="18" id="KW-0458">Lysosome</keyword>
<sequence>MINLRFLLAGAALCYAGQSASLLAQDAADTARIIDEGMNRSQVQQSAHELLDQIGQRLTNSPNMRRAEAWATAEMQALGLDNVHKEGFEFGRGWEMMSSDVRMVAPRALELSAIPVAWTPGTNGTIEAEIIVAPISEVAHFEAYRGKLAGKIVLYSLPGTGDEPTSAAFSRLTSAEIGKLDEYAVPQHDPQDIARYAKRREFALQLDDFLASEGAVAWVKKSYRDGNLLHGSGYTYKAGKSPKLPGIEIAAEDYRRLARLARTGPAPRLSINSNVRFVDDDTKAYNILGEIRGTDPAAGYVMAGAHFDSWAAGDGAVDNGAGSITVLEAARILKQMGVRPRRTIRFALWSGEEQGLLGSLAYVRQHLVSRAGEDAVAADSLADEWRNLYPITPKPGYSQLKAYFNMDNGSGKFRGIHAEGNAAAEPLLRKWMAPFADMGASTVVAGKTGGTDHVYLQAIGLPGYQFIQDPLDYFARLHHTNIDTFDHLRTDDLRQASVVMAGMLLAAANDKDTIAPMPLPQKPLDTDPFEYDYPED</sequence>
<evidence type="ECO:0000256" key="22">
    <source>
        <dbReference type="SAM" id="SignalP"/>
    </source>
</evidence>
<comment type="caution">
    <text evidence="24">The sequence shown here is derived from an EMBL/GenBank/DDBJ whole genome shotgun (WGS) entry which is preliminary data.</text>
</comment>
<evidence type="ECO:0000256" key="3">
    <source>
        <dbReference type="ARBA" id="ARBA00004555"/>
    </source>
</evidence>
<evidence type="ECO:0000256" key="1">
    <source>
        <dbReference type="ARBA" id="ARBA00004240"/>
    </source>
</evidence>
<keyword evidence="9" id="KW-0479">Metal-binding</keyword>
<name>A0A6L7GEX7_9SPHN</name>
<evidence type="ECO:0000256" key="15">
    <source>
        <dbReference type="ARBA" id="ARBA00023049"/>
    </source>
</evidence>
<dbReference type="AlphaFoldDB" id="A0A6L7GEX7"/>
<dbReference type="EMBL" id="WTYU01000001">
    <property type="protein sequence ID" value="MXP14036.1"/>
    <property type="molecule type" value="Genomic_DNA"/>
</dbReference>
<dbReference type="InterPro" id="IPR007484">
    <property type="entry name" value="Peptidase_M28"/>
</dbReference>
<dbReference type="GO" id="GO:0005576">
    <property type="term" value="C:extracellular region"/>
    <property type="evidence" value="ECO:0007669"/>
    <property type="project" value="UniProtKB-SubCell"/>
</dbReference>
<evidence type="ECO:0000256" key="14">
    <source>
        <dbReference type="ARBA" id="ARBA00023034"/>
    </source>
</evidence>
<evidence type="ECO:0000256" key="21">
    <source>
        <dbReference type="SAM" id="MobiDB-lite"/>
    </source>
</evidence>
<keyword evidence="15" id="KW-0482">Metalloprotease</keyword>
<comment type="subunit">
    <text evidence="19">Homodimer. The monomeric form is inactive while the homodimer is active.</text>
</comment>
<evidence type="ECO:0000256" key="19">
    <source>
        <dbReference type="ARBA" id="ARBA00025833"/>
    </source>
</evidence>
<accession>A0A6L7GEX7</accession>
<evidence type="ECO:0000259" key="23">
    <source>
        <dbReference type="Pfam" id="PF04389"/>
    </source>
</evidence>
<evidence type="ECO:0000256" key="4">
    <source>
        <dbReference type="ARBA" id="ARBA00004613"/>
    </source>
</evidence>
<evidence type="ECO:0000256" key="17">
    <source>
        <dbReference type="ARBA" id="ARBA00023180"/>
    </source>
</evidence>
<feature type="domain" description="Peptidase M28" evidence="23">
    <location>
        <begin position="286"/>
        <end position="501"/>
    </location>
</feature>
<reference evidence="24 25" key="1">
    <citation type="submission" date="2019-12" db="EMBL/GenBank/DDBJ databases">
        <title>Genomic-based taxomic classification of the family Erythrobacteraceae.</title>
        <authorList>
            <person name="Xu L."/>
        </authorList>
    </citation>
    <scope>NUCLEOTIDE SEQUENCE [LARGE SCALE GENOMIC DNA]</scope>
    <source>
        <strain evidence="24 25">KCTC 52259</strain>
    </source>
</reference>
<keyword evidence="8" id="KW-0645">Protease</keyword>
<keyword evidence="6" id="KW-0964">Secreted</keyword>
<dbReference type="InterPro" id="IPR039866">
    <property type="entry name" value="CPQ"/>
</dbReference>
<comment type="subcellular location">
    <subcellularLocation>
        <location evidence="1">Endoplasmic reticulum</location>
    </subcellularLocation>
    <subcellularLocation>
        <location evidence="3">Golgi apparatus</location>
    </subcellularLocation>
    <subcellularLocation>
        <location evidence="2">Lysosome</location>
    </subcellularLocation>
    <subcellularLocation>
        <location evidence="4">Secreted</location>
    </subcellularLocation>
</comment>
<dbReference type="Proteomes" id="UP000473531">
    <property type="component" value="Unassembled WGS sequence"/>
</dbReference>
<evidence type="ECO:0000256" key="5">
    <source>
        <dbReference type="ARBA" id="ARBA00014116"/>
    </source>
</evidence>
<dbReference type="Gene3D" id="3.40.630.10">
    <property type="entry name" value="Zn peptidases"/>
    <property type="match status" value="1"/>
</dbReference>
<keyword evidence="11 24" id="KW-0378">Hydrolase</keyword>
<evidence type="ECO:0000256" key="9">
    <source>
        <dbReference type="ARBA" id="ARBA00022723"/>
    </source>
</evidence>
<evidence type="ECO:0000256" key="8">
    <source>
        <dbReference type="ARBA" id="ARBA00022670"/>
    </source>
</evidence>
<dbReference type="GO" id="GO:0006508">
    <property type="term" value="P:proteolysis"/>
    <property type="evidence" value="ECO:0007669"/>
    <property type="project" value="UniProtKB-KW"/>
</dbReference>
<evidence type="ECO:0000256" key="13">
    <source>
        <dbReference type="ARBA" id="ARBA00022833"/>
    </source>
</evidence>
<feature type="chain" id="PRO_5026990937" description="Carboxypeptidase Q" evidence="22">
    <location>
        <begin position="25"/>
        <end position="536"/>
    </location>
</feature>
<proteinExistence type="predicted"/>
<keyword evidence="7" id="KW-0121">Carboxypeptidase</keyword>
<keyword evidence="17" id="KW-0325">Glycoprotein</keyword>
<evidence type="ECO:0000313" key="25">
    <source>
        <dbReference type="Proteomes" id="UP000473531"/>
    </source>
</evidence>
<dbReference type="Pfam" id="PF04389">
    <property type="entry name" value="Peptidase_M28"/>
    <property type="match status" value="1"/>
</dbReference>
<evidence type="ECO:0000256" key="16">
    <source>
        <dbReference type="ARBA" id="ARBA00023145"/>
    </source>
</evidence>
<gene>
    <name evidence="24" type="ORF">GRI44_04655</name>
</gene>
<keyword evidence="16" id="KW-0865">Zymogen</keyword>
<evidence type="ECO:0000256" key="18">
    <source>
        <dbReference type="ARBA" id="ARBA00023228"/>
    </source>
</evidence>
<dbReference type="PANTHER" id="PTHR12053">
    <property type="entry name" value="PROTEASE FAMILY M28 PLASMA GLUTAMATE CARBOXYPEPTIDASE-RELATED"/>
    <property type="match status" value="1"/>
</dbReference>
<evidence type="ECO:0000256" key="11">
    <source>
        <dbReference type="ARBA" id="ARBA00022801"/>
    </source>
</evidence>
<evidence type="ECO:0000313" key="24">
    <source>
        <dbReference type="EMBL" id="MXP14036.1"/>
    </source>
</evidence>
<keyword evidence="13" id="KW-0862">Zinc</keyword>
<dbReference type="GO" id="GO:0046872">
    <property type="term" value="F:metal ion binding"/>
    <property type="evidence" value="ECO:0007669"/>
    <property type="project" value="UniProtKB-KW"/>
</dbReference>
<evidence type="ECO:0000256" key="6">
    <source>
        <dbReference type="ARBA" id="ARBA00022525"/>
    </source>
</evidence>